<keyword evidence="4" id="KW-0460">Magnesium</keyword>
<keyword evidence="3" id="KW-0479">Metal-binding</keyword>
<evidence type="ECO:0000259" key="10">
    <source>
        <dbReference type="PROSITE" id="PS50880"/>
    </source>
</evidence>
<feature type="compositionally biased region" description="Basic residues" evidence="9">
    <location>
        <begin position="756"/>
        <end position="766"/>
    </location>
</feature>
<feature type="active site" description="O-(5'-phospho-DNA)-tyrosine intermediate" evidence="8">
    <location>
        <position position="305"/>
    </location>
</feature>
<dbReference type="InterPro" id="IPR006171">
    <property type="entry name" value="TOPRIM_dom"/>
</dbReference>
<dbReference type="GO" id="GO:0046872">
    <property type="term" value="F:metal ion binding"/>
    <property type="evidence" value="ECO:0007669"/>
    <property type="project" value="UniProtKB-KW"/>
</dbReference>
<dbReference type="NCBIfam" id="NF006451">
    <property type="entry name" value="PRK08780.1"/>
    <property type="match status" value="1"/>
</dbReference>
<keyword evidence="5 8" id="KW-0799">Topoisomerase</keyword>
<feature type="site" description="Interaction with DNA" evidence="8">
    <location>
        <position position="307"/>
    </location>
</feature>
<organism evidence="12 13">
    <name type="scientific">Elongatibacter sediminis</name>
    <dbReference type="NCBI Taxonomy" id="3119006"/>
    <lineage>
        <taxon>Bacteria</taxon>
        <taxon>Pseudomonadati</taxon>
        <taxon>Pseudomonadota</taxon>
        <taxon>Gammaproteobacteria</taxon>
        <taxon>Chromatiales</taxon>
        <taxon>Wenzhouxiangellaceae</taxon>
        <taxon>Elongatibacter</taxon>
    </lineage>
</organism>
<dbReference type="InterPro" id="IPR013826">
    <property type="entry name" value="Topo_IA_cen_sub3"/>
</dbReference>
<feature type="site" description="Interaction with DNA" evidence="8">
    <location>
        <position position="141"/>
    </location>
</feature>
<evidence type="ECO:0000256" key="6">
    <source>
        <dbReference type="ARBA" id="ARBA00023125"/>
    </source>
</evidence>
<dbReference type="InterPro" id="IPR023405">
    <property type="entry name" value="Topo_IA_core_domain"/>
</dbReference>
<dbReference type="PANTHER" id="PTHR42785">
    <property type="entry name" value="DNA TOPOISOMERASE, TYPE IA, CORE"/>
    <property type="match status" value="1"/>
</dbReference>
<keyword evidence="13" id="KW-1185">Reference proteome</keyword>
<dbReference type="GO" id="GO:0003917">
    <property type="term" value="F:DNA topoisomerase type I (single strand cut, ATP-independent) activity"/>
    <property type="evidence" value="ECO:0007669"/>
    <property type="project" value="UniProtKB-UniRule"/>
</dbReference>
<sequence length="815" mass="92042">MKLLIVESPAKATTIKRYLGEDFEVLASYGHVRDLPSRDGAVDPEQNFAMTYELNEGSEKHVNNIIRAAKKADMIYLATDLDREGEAISWHIYEILREQGLTETTPFRRVEFSEITQKAIRDAVDNPRELSMDLVNAQQARRALDHLVGFNLSPLLWKKIQPGLSAGRVQSPALRMIVEREREIEAFEPQEYWSVEADMNHDERDFISRLVTLDQERLKQFDINNADQAGGVRERLLAATGGKLEVSRVTRKQRKRRPAPPFITSTLQQDASRKLRFTAQRTMRTAQALYEGVSIDGVSQGLITYMRTDSVHLSNDALADLRGQIQSIYGDDYLPDKPLAYKTKAKNAQEAHEAIRPTSAALKPGDLKSVLSDDQFRLYELIWKRAMACQMANALIDTVQVEFDVDDATFRANGSVVAFPGFLAVYEESTSEDEKKAESSLPDMNEGDVVTIKDIRADQHFTEPPPRFSEASLVKALEEFGIGRPSTYASIIQTLVRRRYVELDRRRFIPTDTGRVVARFLELHFHPYVDYEFTARMEDELDAISRGEEDWIPPLKEFWDPFIRRVKEKEETVSRKEAKLTRVLGTDPKSGREVSVRLGRFGPHAQIGTVEEEEKPKFAGLRPGQRLETITLEEALELFKLPRDLGFTPEGEAVSASIGRFGPYIRYGNKFVSLKEADPHTVQLSEALELIAAKKQADLDKIIRTWDDSDVQIVKGRWGPFITDGNKNARMPKDREPEDMTLAECEELLAAAPDKKSRRGRKKAAKKTAASKTAKKKASKKKAAKKKASKKKASRKKTAKKKAAAKTESADSPSA</sequence>
<dbReference type="Pfam" id="PF13368">
    <property type="entry name" value="Toprim_C_rpt"/>
    <property type="match status" value="3"/>
</dbReference>
<accession>A0AAW9RBM3</accession>
<evidence type="ECO:0000256" key="4">
    <source>
        <dbReference type="ARBA" id="ARBA00022842"/>
    </source>
</evidence>
<dbReference type="InterPro" id="IPR003602">
    <property type="entry name" value="Topo_IA_DNA-bd_dom"/>
</dbReference>
<dbReference type="HAMAP" id="MF_00952">
    <property type="entry name" value="Topoisom_1_prok"/>
    <property type="match status" value="1"/>
</dbReference>
<evidence type="ECO:0000256" key="8">
    <source>
        <dbReference type="HAMAP-Rule" id="MF_00952"/>
    </source>
</evidence>
<comment type="catalytic activity">
    <reaction evidence="1 8">
        <text>ATP-independent breakage of single-stranded DNA, followed by passage and rejoining.</text>
        <dbReference type="EC" id="5.6.2.1"/>
    </reaction>
</comment>
<dbReference type="Gene3D" id="3.40.50.140">
    <property type="match status" value="1"/>
</dbReference>
<dbReference type="InterPro" id="IPR013824">
    <property type="entry name" value="Topo_IA_cen_sub1"/>
</dbReference>
<dbReference type="InterPro" id="IPR034149">
    <property type="entry name" value="TOPRIM_TopoI"/>
</dbReference>
<dbReference type="GO" id="GO:0006265">
    <property type="term" value="P:DNA topological change"/>
    <property type="evidence" value="ECO:0007669"/>
    <property type="project" value="UniProtKB-UniRule"/>
</dbReference>
<evidence type="ECO:0000313" key="12">
    <source>
        <dbReference type="EMBL" id="MEJ8569537.1"/>
    </source>
</evidence>
<feature type="site" description="Interaction with DNA" evidence="8">
    <location>
        <position position="157"/>
    </location>
</feature>
<dbReference type="Pfam" id="PF01751">
    <property type="entry name" value="Toprim"/>
    <property type="match status" value="1"/>
</dbReference>
<dbReference type="CDD" id="cd03363">
    <property type="entry name" value="TOPRIM_TopoIA_TopoI"/>
    <property type="match status" value="1"/>
</dbReference>
<dbReference type="Gene3D" id="2.70.20.10">
    <property type="entry name" value="Topoisomerase I, domain 3"/>
    <property type="match status" value="1"/>
</dbReference>
<dbReference type="EC" id="5.6.2.1" evidence="8"/>
<dbReference type="AlphaFoldDB" id="A0AAW9RBM3"/>
<comment type="caution">
    <text evidence="12">The sequence shown here is derived from an EMBL/GenBank/DDBJ whole genome shotgun (WGS) entry which is preliminary data.</text>
</comment>
<feature type="site" description="Interaction with DNA" evidence="8">
    <location>
        <position position="31"/>
    </location>
</feature>
<dbReference type="InterPro" id="IPR003601">
    <property type="entry name" value="Topo_IA_2"/>
</dbReference>
<comment type="function">
    <text evidence="8">Releases the supercoiling and torsional tension of DNA, which is introduced during the DNA replication and transcription, by transiently cleaving and rejoining one strand of the DNA duplex. Introduces a single-strand break via transesterification at a target site in duplex DNA. The scissile phosphodiester is attacked by the catalytic tyrosine of the enzyme, resulting in the formation of a DNA-(5'-phosphotyrosyl)-enzyme intermediate and the expulsion of a 3'-OH DNA strand. The free DNA strand then undergoes passage around the unbroken strand, thus removing DNA supercoils. Finally, in the religation step, the DNA 3'-OH attacks the covalent intermediate to expel the active-site tyrosine and restore the DNA phosphodiester backbone.</text>
</comment>
<evidence type="ECO:0000256" key="1">
    <source>
        <dbReference type="ARBA" id="ARBA00000213"/>
    </source>
</evidence>
<dbReference type="Proteomes" id="UP001359886">
    <property type="component" value="Unassembled WGS sequence"/>
</dbReference>
<dbReference type="Gene3D" id="1.10.460.10">
    <property type="entry name" value="Topoisomerase I, domain 2"/>
    <property type="match status" value="1"/>
</dbReference>
<dbReference type="NCBIfam" id="TIGR01051">
    <property type="entry name" value="topA_bact"/>
    <property type="match status" value="1"/>
</dbReference>
<dbReference type="SMART" id="SM00437">
    <property type="entry name" value="TOP1Ac"/>
    <property type="match status" value="1"/>
</dbReference>
<comment type="similarity">
    <text evidence="2 8">Belongs to the type IA topoisomerase family.</text>
</comment>
<dbReference type="SMART" id="SM00493">
    <property type="entry name" value="TOPRIM"/>
    <property type="match status" value="1"/>
</dbReference>
<dbReference type="PROSITE" id="PS52039">
    <property type="entry name" value="TOPO_IA_2"/>
    <property type="match status" value="1"/>
</dbReference>
<dbReference type="CDD" id="cd00186">
    <property type="entry name" value="TOP1Ac"/>
    <property type="match status" value="1"/>
</dbReference>
<dbReference type="PANTHER" id="PTHR42785:SF1">
    <property type="entry name" value="DNA TOPOISOMERASE"/>
    <property type="match status" value="1"/>
</dbReference>
<dbReference type="InterPro" id="IPR013497">
    <property type="entry name" value="Topo_IA_cen"/>
</dbReference>
<keyword evidence="7 8" id="KW-0413">Isomerase</keyword>
<evidence type="ECO:0000256" key="3">
    <source>
        <dbReference type="ARBA" id="ARBA00022723"/>
    </source>
</evidence>
<proteinExistence type="inferred from homology"/>
<dbReference type="SUPFAM" id="SSF56712">
    <property type="entry name" value="Prokaryotic type I DNA topoisomerase"/>
    <property type="match status" value="1"/>
</dbReference>
<dbReference type="SMART" id="SM00436">
    <property type="entry name" value="TOP1Bc"/>
    <property type="match status" value="1"/>
</dbReference>
<dbReference type="PROSITE" id="PS50880">
    <property type="entry name" value="TOPRIM"/>
    <property type="match status" value="1"/>
</dbReference>
<protein>
    <recommendedName>
        <fullName evidence="8">DNA topoisomerase 1</fullName>
        <ecNumber evidence="8">5.6.2.1</ecNumber>
    </recommendedName>
    <alternativeName>
        <fullName evidence="8">DNA topoisomerase I</fullName>
    </alternativeName>
</protein>
<dbReference type="InterPro" id="IPR023406">
    <property type="entry name" value="Topo_IA_AS"/>
</dbReference>
<feature type="site" description="Interaction with DNA" evidence="8">
    <location>
        <position position="498"/>
    </location>
</feature>
<evidence type="ECO:0000313" key="13">
    <source>
        <dbReference type="Proteomes" id="UP001359886"/>
    </source>
</evidence>
<dbReference type="InterPro" id="IPR013825">
    <property type="entry name" value="Topo_IA_cen_sub2"/>
</dbReference>
<evidence type="ECO:0000256" key="5">
    <source>
        <dbReference type="ARBA" id="ARBA00023029"/>
    </source>
</evidence>
<dbReference type="InterPro" id="IPR005733">
    <property type="entry name" value="TopoI_bac-type"/>
</dbReference>
<reference evidence="12 13" key="1">
    <citation type="submission" date="2024-02" db="EMBL/GenBank/DDBJ databases">
        <title>A novel Wenzhouxiangellaceae bacterium, isolated from coastal sediments.</title>
        <authorList>
            <person name="Du Z.-J."/>
            <person name="Ye Y.-Q."/>
            <person name="Zhang X.-Y."/>
        </authorList>
    </citation>
    <scope>NUCLEOTIDE SEQUENCE [LARGE SCALE GENOMIC DNA]</scope>
    <source>
        <strain evidence="12 13">CH-27</strain>
    </source>
</reference>
<dbReference type="InterPro" id="IPR025589">
    <property type="entry name" value="Toprim_C_rpt"/>
</dbReference>
<evidence type="ECO:0000256" key="9">
    <source>
        <dbReference type="SAM" id="MobiDB-lite"/>
    </source>
</evidence>
<name>A0AAW9RBM3_9GAMM</name>
<comment type="caution">
    <text evidence="8">Lacks conserved residue(s) required for the propagation of feature annotation.</text>
</comment>
<dbReference type="InterPro" id="IPR028612">
    <property type="entry name" value="Topoisom_1_IA"/>
</dbReference>
<feature type="domain" description="Toprim" evidence="10">
    <location>
        <begin position="1"/>
        <end position="111"/>
    </location>
</feature>
<dbReference type="Pfam" id="PF01131">
    <property type="entry name" value="Topoisom_bac"/>
    <property type="match status" value="1"/>
</dbReference>
<feature type="site" description="Interaction with DNA" evidence="8">
    <location>
        <position position="145"/>
    </location>
</feature>
<dbReference type="Gene3D" id="1.10.290.10">
    <property type="entry name" value="Topoisomerase I, domain 4"/>
    <property type="match status" value="1"/>
</dbReference>
<evidence type="ECO:0000259" key="11">
    <source>
        <dbReference type="PROSITE" id="PS52039"/>
    </source>
</evidence>
<feature type="site" description="Interaction with DNA" evidence="8">
    <location>
        <position position="142"/>
    </location>
</feature>
<feature type="region of interest" description="Disordered" evidence="9">
    <location>
        <begin position="749"/>
        <end position="815"/>
    </location>
</feature>
<feature type="compositionally biased region" description="Basic residues" evidence="9">
    <location>
        <begin position="773"/>
        <end position="804"/>
    </location>
</feature>
<dbReference type="GO" id="GO:0003677">
    <property type="term" value="F:DNA binding"/>
    <property type="evidence" value="ECO:0007669"/>
    <property type="project" value="UniProtKB-KW"/>
</dbReference>
<dbReference type="EMBL" id="JAZHOG010000015">
    <property type="protein sequence ID" value="MEJ8569537.1"/>
    <property type="molecule type" value="Genomic_DNA"/>
</dbReference>
<comment type="subunit">
    <text evidence="8">Monomer.</text>
</comment>
<evidence type="ECO:0000256" key="2">
    <source>
        <dbReference type="ARBA" id="ARBA00009446"/>
    </source>
</evidence>
<dbReference type="InterPro" id="IPR000380">
    <property type="entry name" value="Topo_IA"/>
</dbReference>
<feature type="region of interest" description="Interaction with DNA" evidence="8">
    <location>
        <begin position="165"/>
        <end position="170"/>
    </location>
</feature>
<gene>
    <name evidence="8" type="primary">topA</name>
    <name evidence="12" type="ORF">V3330_18060</name>
</gene>
<dbReference type="PROSITE" id="PS00396">
    <property type="entry name" value="TOPO_IA_1"/>
    <property type="match status" value="1"/>
</dbReference>
<dbReference type="PRINTS" id="PR00417">
    <property type="entry name" value="PRTPISMRASEI"/>
</dbReference>
<feature type="domain" description="Topo IA-type catalytic" evidence="11">
    <location>
        <begin position="131"/>
        <end position="566"/>
    </location>
</feature>
<keyword evidence="6 8" id="KW-0238">DNA-binding</keyword>
<evidence type="ECO:0000256" key="7">
    <source>
        <dbReference type="ARBA" id="ARBA00023235"/>
    </source>
</evidence>